<organism evidence="1 2">
    <name type="scientific">Pyropia yezoensis</name>
    <name type="common">Susabi-nori</name>
    <name type="synonym">Porphyra yezoensis</name>
    <dbReference type="NCBI Taxonomy" id="2788"/>
    <lineage>
        <taxon>Eukaryota</taxon>
        <taxon>Rhodophyta</taxon>
        <taxon>Bangiophyceae</taxon>
        <taxon>Bangiales</taxon>
        <taxon>Bangiaceae</taxon>
        <taxon>Pyropia</taxon>
    </lineage>
</organism>
<proteinExistence type="predicted"/>
<dbReference type="EMBL" id="CM020620">
    <property type="protein sequence ID" value="KAK1869214.1"/>
    <property type="molecule type" value="Genomic_DNA"/>
</dbReference>
<protein>
    <submittedName>
        <fullName evidence="1">Uncharacterized protein</fullName>
    </submittedName>
</protein>
<dbReference type="Proteomes" id="UP000798662">
    <property type="component" value="Chromosome 3"/>
</dbReference>
<evidence type="ECO:0000313" key="2">
    <source>
        <dbReference type="Proteomes" id="UP000798662"/>
    </source>
</evidence>
<gene>
    <name evidence="1" type="ORF">I4F81_011695</name>
</gene>
<accession>A0ACC3CH15</accession>
<reference evidence="1" key="1">
    <citation type="submission" date="2019-11" db="EMBL/GenBank/DDBJ databases">
        <title>Nori genome reveals adaptations in red seaweeds to the harsh intertidal environment.</title>
        <authorList>
            <person name="Wang D."/>
            <person name="Mao Y."/>
        </authorList>
    </citation>
    <scope>NUCLEOTIDE SEQUENCE</scope>
    <source>
        <tissue evidence="1">Gametophyte</tissue>
    </source>
</reference>
<evidence type="ECO:0000313" key="1">
    <source>
        <dbReference type="EMBL" id="KAK1869214.1"/>
    </source>
</evidence>
<name>A0ACC3CH15_PYRYE</name>
<sequence length="507" mass="53044">MAARHKQRIAAARAAGREAASRARYTRAGQGLGPPPSERAPAVGSVAPSPAGPSPGGGGSYARRGTALVIERKKRGSSGGRGKAWTRGERVALCRAVREATLNGLLAADQQKEDYWGKMLVAMAEQTPENLTGNQLAERWGQRTWSALLVEFTRNISPCCQRFAHFYHVASTTATGNMDEDGILSSARSLYSAAAMYAAEHADAVKDANRKKQGRAVPVRRSRLVPQSWEPCWQELEALDKYSGAAANPDIERSFLDGLLSDDGSDATEEDEGGDTADAGGGVAAGAEEPRARPVRGPALMDRPAMGRKALKRRLVDDNAEAASLAACDKSMRVVAQSLARRNELGEEAQKLEKQRMALDFFNRAENKHTPEGLAFQARMLATMAAFGAEPTVASSACVAGADAGATASEAALVGDCEDEDEDGGIVVAGAPEPIAASSTPANKARGAKSMATKAALADAALRAAATIDLTFPPTMGGHASGAGAGVADDDWESGSTAERGNEKEKL</sequence>
<comment type="caution">
    <text evidence="1">The sequence shown here is derived from an EMBL/GenBank/DDBJ whole genome shotgun (WGS) entry which is preliminary data.</text>
</comment>
<keyword evidence="2" id="KW-1185">Reference proteome</keyword>